<gene>
    <name evidence="1" type="ORF">ACAOBT_LOCUS24851</name>
</gene>
<accession>A0A9P0PV28</accession>
<keyword evidence="2" id="KW-1185">Reference proteome</keyword>
<protein>
    <submittedName>
        <fullName evidence="1">Uncharacterized protein</fullName>
    </submittedName>
</protein>
<dbReference type="EMBL" id="CAKOFQ010007359">
    <property type="protein sequence ID" value="CAH1999201.1"/>
    <property type="molecule type" value="Genomic_DNA"/>
</dbReference>
<sequence>MIADIAIHHGNALRTLQQEKNDNVMYIKLLKNKEETASLSRQHFRIASIIATTCARYENPTFVNFYMDKDPVAIGISNCITGYLTMRSKLATVRIGEMEAAYLGPNFEIELFFEYAIKEYHLRNQQEEDEDTIAPRFRSVNIEAANNRKIRNSN</sequence>
<evidence type="ECO:0000313" key="2">
    <source>
        <dbReference type="Proteomes" id="UP001152888"/>
    </source>
</evidence>
<evidence type="ECO:0000313" key="1">
    <source>
        <dbReference type="EMBL" id="CAH1999201.1"/>
    </source>
</evidence>
<reference evidence="1" key="1">
    <citation type="submission" date="2022-03" db="EMBL/GenBank/DDBJ databases">
        <authorList>
            <person name="Sayadi A."/>
        </authorList>
    </citation>
    <scope>NUCLEOTIDE SEQUENCE</scope>
</reference>
<organism evidence="1 2">
    <name type="scientific">Acanthoscelides obtectus</name>
    <name type="common">Bean weevil</name>
    <name type="synonym">Bruchus obtectus</name>
    <dbReference type="NCBI Taxonomy" id="200917"/>
    <lineage>
        <taxon>Eukaryota</taxon>
        <taxon>Metazoa</taxon>
        <taxon>Ecdysozoa</taxon>
        <taxon>Arthropoda</taxon>
        <taxon>Hexapoda</taxon>
        <taxon>Insecta</taxon>
        <taxon>Pterygota</taxon>
        <taxon>Neoptera</taxon>
        <taxon>Endopterygota</taxon>
        <taxon>Coleoptera</taxon>
        <taxon>Polyphaga</taxon>
        <taxon>Cucujiformia</taxon>
        <taxon>Chrysomeloidea</taxon>
        <taxon>Chrysomelidae</taxon>
        <taxon>Bruchinae</taxon>
        <taxon>Bruchini</taxon>
        <taxon>Acanthoscelides</taxon>
    </lineage>
</organism>
<dbReference type="OrthoDB" id="6778500at2759"/>
<proteinExistence type="predicted"/>
<comment type="caution">
    <text evidence="1">The sequence shown here is derived from an EMBL/GenBank/DDBJ whole genome shotgun (WGS) entry which is preliminary data.</text>
</comment>
<dbReference type="Proteomes" id="UP001152888">
    <property type="component" value="Unassembled WGS sequence"/>
</dbReference>
<dbReference type="AlphaFoldDB" id="A0A9P0PV28"/>
<name>A0A9P0PV28_ACAOB</name>